<protein>
    <submittedName>
        <fullName evidence="2">Uncharacterized protein</fullName>
    </submittedName>
</protein>
<comment type="caution">
    <text evidence="2">The sequence shown here is derived from an EMBL/GenBank/DDBJ whole genome shotgun (WGS) entry which is preliminary data.</text>
</comment>
<dbReference type="AlphaFoldDB" id="A0A7W8LQC4"/>
<name>A0A7W8LQC4_9DEIO</name>
<dbReference type="EMBL" id="JACHFN010000006">
    <property type="protein sequence ID" value="MBB5234589.1"/>
    <property type="molecule type" value="Genomic_DNA"/>
</dbReference>
<organism evidence="2 3">
    <name type="scientific">Deinococcus budaensis</name>
    <dbReference type="NCBI Taxonomy" id="1665626"/>
    <lineage>
        <taxon>Bacteria</taxon>
        <taxon>Thermotogati</taxon>
        <taxon>Deinococcota</taxon>
        <taxon>Deinococci</taxon>
        <taxon>Deinococcales</taxon>
        <taxon>Deinococcaceae</taxon>
        <taxon>Deinococcus</taxon>
    </lineage>
</organism>
<dbReference type="RefSeq" id="WP_184028721.1">
    <property type="nucleotide sequence ID" value="NZ_JACHFN010000006.1"/>
</dbReference>
<feature type="compositionally biased region" description="Basic and acidic residues" evidence="1">
    <location>
        <begin position="46"/>
        <end position="58"/>
    </location>
</feature>
<feature type="region of interest" description="Disordered" evidence="1">
    <location>
        <begin position="1"/>
        <end position="66"/>
    </location>
</feature>
<evidence type="ECO:0000313" key="3">
    <source>
        <dbReference type="Proteomes" id="UP000525389"/>
    </source>
</evidence>
<dbReference type="Proteomes" id="UP000525389">
    <property type="component" value="Unassembled WGS sequence"/>
</dbReference>
<evidence type="ECO:0000313" key="2">
    <source>
        <dbReference type="EMBL" id="MBB5234589.1"/>
    </source>
</evidence>
<evidence type="ECO:0000256" key="1">
    <source>
        <dbReference type="SAM" id="MobiDB-lite"/>
    </source>
</evidence>
<keyword evidence="3" id="KW-1185">Reference proteome</keyword>
<gene>
    <name evidence="2" type="ORF">HNQ09_002027</name>
</gene>
<reference evidence="2 3" key="1">
    <citation type="submission" date="2020-08" db="EMBL/GenBank/DDBJ databases">
        <title>Genomic Encyclopedia of Type Strains, Phase IV (KMG-IV): sequencing the most valuable type-strain genomes for metagenomic binning, comparative biology and taxonomic classification.</title>
        <authorList>
            <person name="Goeker M."/>
        </authorList>
    </citation>
    <scope>NUCLEOTIDE SEQUENCE [LARGE SCALE GENOMIC DNA]</scope>
    <source>
        <strain evidence="2 3">DSM 101791</strain>
    </source>
</reference>
<proteinExistence type="predicted"/>
<sequence>MTQHPEDRRRRRTGKQAPQARQARGEVLISGLDTGPAEGQRGNRTPTEDHARFLPPEEREPEDEDG</sequence>
<accession>A0A7W8LQC4</accession>